<reference evidence="2 3" key="1">
    <citation type="submission" date="2011-10" db="EMBL/GenBank/DDBJ databases">
        <title>The Improved High-Quality Draft genome of Leptonema illini DSM 21528.</title>
        <authorList>
            <consortium name="US DOE Joint Genome Institute (JGI-PGF)"/>
            <person name="Lucas S."/>
            <person name="Copeland A."/>
            <person name="Lapidus A."/>
            <person name="Glavina del Rio T."/>
            <person name="Dalin E."/>
            <person name="Tice H."/>
            <person name="Bruce D."/>
            <person name="Goodwin L."/>
            <person name="Pitluck S."/>
            <person name="Peters L."/>
            <person name="Mikhailova N."/>
            <person name="Held B."/>
            <person name="Kyrpides N."/>
            <person name="Mavromatis K."/>
            <person name="Ivanova N."/>
            <person name="Markowitz V."/>
            <person name="Cheng J.-F."/>
            <person name="Hugenholtz P."/>
            <person name="Woyke T."/>
            <person name="Wu D."/>
            <person name="Gronow S."/>
            <person name="Wellnitz S."/>
            <person name="Brambilla E.-M."/>
            <person name="Klenk H.-P."/>
            <person name="Eisen J.A."/>
        </authorList>
    </citation>
    <scope>NUCLEOTIDE SEQUENCE [LARGE SCALE GENOMIC DNA]</scope>
    <source>
        <strain evidence="2 3">DSM 21528</strain>
    </source>
</reference>
<evidence type="ECO:0000256" key="1">
    <source>
        <dbReference type="SAM" id="SignalP"/>
    </source>
</evidence>
<dbReference type="RefSeq" id="WP_002769364.1">
    <property type="nucleotide sequence ID" value="NZ_JH597773.1"/>
</dbReference>
<dbReference type="STRING" id="183.GCA_002009735_03052"/>
<keyword evidence="1" id="KW-0732">Signal</keyword>
<protein>
    <submittedName>
        <fullName evidence="2">Uncharacterized protein</fullName>
    </submittedName>
</protein>
<organism evidence="2 3">
    <name type="scientific">Leptonema illini DSM 21528</name>
    <dbReference type="NCBI Taxonomy" id="929563"/>
    <lineage>
        <taxon>Bacteria</taxon>
        <taxon>Pseudomonadati</taxon>
        <taxon>Spirochaetota</taxon>
        <taxon>Spirochaetia</taxon>
        <taxon>Leptospirales</taxon>
        <taxon>Leptospiraceae</taxon>
        <taxon>Leptonema</taxon>
    </lineage>
</organism>
<proteinExistence type="predicted"/>
<accession>H2CKK6</accession>
<dbReference type="EMBL" id="JH597773">
    <property type="protein sequence ID" value="EHQ05061.1"/>
    <property type="molecule type" value="Genomic_DNA"/>
</dbReference>
<dbReference type="AlphaFoldDB" id="H2CKK6"/>
<sequence length="151" mass="16608">MRRLLAAVLLLAAMPLSALEPFRTTAQMTAKTPVIVHARLDSWRSDAENPYVLYVEMQALDVFRGNVPAIFTVRLFTGAKQFTAGFPLYEGSELLLYLSPAGAAYRLVSPGMGWNAVAITDEGRVLQRPVTGYPTLVGRVKLEELRALIAK</sequence>
<feature type="chain" id="PRO_5003561000" evidence="1">
    <location>
        <begin position="19"/>
        <end position="151"/>
    </location>
</feature>
<feature type="signal peptide" evidence="1">
    <location>
        <begin position="1"/>
        <end position="18"/>
    </location>
</feature>
<name>H2CKK6_9LEPT</name>
<evidence type="ECO:0000313" key="3">
    <source>
        <dbReference type="Proteomes" id="UP000005737"/>
    </source>
</evidence>
<gene>
    <name evidence="2" type="ORF">Lepil_0354</name>
</gene>
<evidence type="ECO:0000313" key="2">
    <source>
        <dbReference type="EMBL" id="EHQ05061.1"/>
    </source>
</evidence>
<dbReference type="Proteomes" id="UP000005737">
    <property type="component" value="Unassembled WGS sequence"/>
</dbReference>
<keyword evidence="3" id="KW-1185">Reference proteome</keyword>
<dbReference type="HOGENOM" id="CLU_1729108_0_0_12"/>